<protein>
    <submittedName>
        <fullName evidence="3">Glycosyltransferase</fullName>
    </submittedName>
</protein>
<dbReference type="GO" id="GO:0016757">
    <property type="term" value="F:glycosyltransferase activity"/>
    <property type="evidence" value="ECO:0007669"/>
    <property type="project" value="InterPro"/>
</dbReference>
<reference evidence="3 4" key="1">
    <citation type="journal article" date="2021" name="Sci. Rep.">
        <title>The distribution of antibiotic resistance genes in chicken gut microbiota commensals.</title>
        <authorList>
            <person name="Juricova H."/>
            <person name="Matiasovicova J."/>
            <person name="Kubasova T."/>
            <person name="Cejkova D."/>
            <person name="Rychlik I."/>
        </authorList>
    </citation>
    <scope>NUCLEOTIDE SEQUENCE [LARGE SCALE GENOMIC DNA]</scope>
    <source>
        <strain evidence="3 4">An819</strain>
    </source>
</reference>
<proteinExistence type="predicted"/>
<dbReference type="AlphaFoldDB" id="A0A938WP37"/>
<accession>A0A938WP37</accession>
<dbReference type="Pfam" id="PF00534">
    <property type="entry name" value="Glycos_transf_1"/>
    <property type="match status" value="1"/>
</dbReference>
<dbReference type="Gene3D" id="3.40.50.2000">
    <property type="entry name" value="Glycogen Phosphorylase B"/>
    <property type="match status" value="2"/>
</dbReference>
<dbReference type="InterPro" id="IPR028098">
    <property type="entry name" value="Glyco_trans_4-like_N"/>
</dbReference>
<dbReference type="InterPro" id="IPR001296">
    <property type="entry name" value="Glyco_trans_1"/>
</dbReference>
<evidence type="ECO:0000259" key="2">
    <source>
        <dbReference type="Pfam" id="PF13439"/>
    </source>
</evidence>
<gene>
    <name evidence="3" type="ORF">H6B30_10000</name>
</gene>
<feature type="domain" description="Glycosyltransferase subfamily 4-like N-terminal" evidence="2">
    <location>
        <begin position="2"/>
        <end position="140"/>
    </location>
</feature>
<organism evidence="3 4">
    <name type="scientific">Marseilla massiliensis</name>
    <dbReference type="NCBI Taxonomy" id="1841864"/>
    <lineage>
        <taxon>Bacteria</taxon>
        <taxon>Pseudomonadati</taxon>
        <taxon>Bacteroidota</taxon>
        <taxon>Bacteroidia</taxon>
        <taxon>Bacteroidales</taxon>
        <taxon>Prevotellaceae</taxon>
        <taxon>Marseilla</taxon>
    </lineage>
</organism>
<dbReference type="PANTHER" id="PTHR12526">
    <property type="entry name" value="GLYCOSYLTRANSFERASE"/>
    <property type="match status" value="1"/>
</dbReference>
<name>A0A938WP37_9BACT</name>
<sequence length="339" mass="39166">MLTNIANEQIKLDHDISIIIINDIINENLRRSLNPRVRFVCLERKVGSKSVAPVIKLNLLLYRLKPDIIHLHYASIAKYLFFPSVQRRICVTMHDVCSKNNSRYLYKSRRIYAISNVVKKDILEFKGLYSEVVLNGIKPELINHVSKERDGHFRIVQVGRLAHLKKGQHILIQAVAQLVKQGYDNLELSLIGDGDSREYLENLVKDLGIKNHVLFLGAREQLYIFAHLHDYDLFVQPSIFEGFGLTVTEAMAAKVPVLVSENQGPLEIIDNGNYGYYFKNQDVDDCADKIELFINHKNDVEQIEKAYQRVTELYNVKTTAINYLNKYREFIDSGYVKLR</sequence>
<evidence type="ECO:0000259" key="1">
    <source>
        <dbReference type="Pfam" id="PF00534"/>
    </source>
</evidence>
<evidence type="ECO:0000313" key="4">
    <source>
        <dbReference type="Proteomes" id="UP000764045"/>
    </source>
</evidence>
<dbReference type="CDD" id="cd03811">
    <property type="entry name" value="GT4_GT28_WabH-like"/>
    <property type="match status" value="1"/>
</dbReference>
<dbReference type="Proteomes" id="UP000764045">
    <property type="component" value="Unassembled WGS sequence"/>
</dbReference>
<dbReference type="EMBL" id="JACJJL010000015">
    <property type="protein sequence ID" value="MBM6662075.1"/>
    <property type="molecule type" value="Genomic_DNA"/>
</dbReference>
<dbReference type="PANTHER" id="PTHR12526:SF630">
    <property type="entry name" value="GLYCOSYLTRANSFERASE"/>
    <property type="match status" value="1"/>
</dbReference>
<comment type="caution">
    <text evidence="3">The sequence shown here is derived from an EMBL/GenBank/DDBJ whole genome shotgun (WGS) entry which is preliminary data.</text>
</comment>
<feature type="domain" description="Glycosyl transferase family 1" evidence="1">
    <location>
        <begin position="146"/>
        <end position="306"/>
    </location>
</feature>
<dbReference type="SUPFAM" id="SSF53756">
    <property type="entry name" value="UDP-Glycosyltransferase/glycogen phosphorylase"/>
    <property type="match status" value="1"/>
</dbReference>
<dbReference type="Pfam" id="PF13439">
    <property type="entry name" value="Glyco_transf_4"/>
    <property type="match status" value="1"/>
</dbReference>
<keyword evidence="4" id="KW-1185">Reference proteome</keyword>
<evidence type="ECO:0000313" key="3">
    <source>
        <dbReference type="EMBL" id="MBM6662075.1"/>
    </source>
</evidence>